<comment type="caution">
    <text evidence="7">The sequence shown here is derived from an EMBL/GenBank/DDBJ whole genome shotgun (WGS) entry which is preliminary data.</text>
</comment>
<evidence type="ECO:0000313" key="7">
    <source>
        <dbReference type="EMBL" id="MED6187607.1"/>
    </source>
</evidence>
<feature type="domain" description="GRF-type" evidence="6">
    <location>
        <begin position="54"/>
        <end position="96"/>
    </location>
</feature>
<evidence type="ECO:0000256" key="4">
    <source>
        <dbReference type="PROSITE-ProRule" id="PRU01343"/>
    </source>
</evidence>
<gene>
    <name evidence="7" type="ORF">PIB30_078029</name>
</gene>
<proteinExistence type="predicted"/>
<dbReference type="PANTHER" id="PTHR33248">
    <property type="entry name" value="ZINC ION-BINDING PROTEIN"/>
    <property type="match status" value="1"/>
</dbReference>
<reference evidence="7 8" key="1">
    <citation type="journal article" date="2023" name="Plants (Basel)">
        <title>Bridging the Gap: Combining Genomics and Transcriptomics Approaches to Understand Stylosanthes scabra, an Orphan Legume from the Brazilian Caatinga.</title>
        <authorList>
            <person name="Ferreira-Neto J.R.C."/>
            <person name="da Silva M.D."/>
            <person name="Binneck E."/>
            <person name="de Melo N.F."/>
            <person name="da Silva R.H."/>
            <person name="de Melo A.L.T.M."/>
            <person name="Pandolfi V."/>
            <person name="Bustamante F.O."/>
            <person name="Brasileiro-Vidal A.C."/>
            <person name="Benko-Iseppon A.M."/>
        </authorList>
    </citation>
    <scope>NUCLEOTIDE SEQUENCE [LARGE SCALE GENOMIC DNA]</scope>
    <source>
        <tissue evidence="7">Leaves</tissue>
    </source>
</reference>
<keyword evidence="2 4" id="KW-0863">Zinc-finger</keyword>
<evidence type="ECO:0000256" key="2">
    <source>
        <dbReference type="ARBA" id="ARBA00022771"/>
    </source>
</evidence>
<accession>A0ABU6WP13</accession>
<keyword evidence="5" id="KW-0472">Membrane</keyword>
<feature type="transmembrane region" description="Helical" evidence="5">
    <location>
        <begin position="125"/>
        <end position="145"/>
    </location>
</feature>
<evidence type="ECO:0000256" key="5">
    <source>
        <dbReference type="SAM" id="Phobius"/>
    </source>
</evidence>
<evidence type="ECO:0000259" key="6">
    <source>
        <dbReference type="PROSITE" id="PS51999"/>
    </source>
</evidence>
<keyword evidence="5" id="KW-1133">Transmembrane helix</keyword>
<protein>
    <recommendedName>
        <fullName evidence="6">GRF-type domain-containing protein</fullName>
    </recommendedName>
</protein>
<name>A0ABU6WP13_9FABA</name>
<keyword evidence="5" id="KW-0812">Transmembrane</keyword>
<dbReference type="EMBL" id="JASCZI010182309">
    <property type="protein sequence ID" value="MED6187607.1"/>
    <property type="molecule type" value="Genomic_DNA"/>
</dbReference>
<keyword evidence="3" id="KW-0862">Zinc</keyword>
<dbReference type="Proteomes" id="UP001341840">
    <property type="component" value="Unassembled WGS sequence"/>
</dbReference>
<dbReference type="InterPro" id="IPR010666">
    <property type="entry name" value="Znf_GRF"/>
</dbReference>
<feature type="transmembrane region" description="Helical" evidence="5">
    <location>
        <begin position="13"/>
        <end position="33"/>
    </location>
</feature>
<dbReference type="PROSITE" id="PS51999">
    <property type="entry name" value="ZF_GRF"/>
    <property type="match status" value="1"/>
</dbReference>
<keyword evidence="8" id="KW-1185">Reference proteome</keyword>
<keyword evidence="1" id="KW-0479">Metal-binding</keyword>
<dbReference type="Pfam" id="PF06839">
    <property type="entry name" value="Zn_ribbon_GRF"/>
    <property type="match status" value="1"/>
</dbReference>
<evidence type="ECO:0000256" key="3">
    <source>
        <dbReference type="ARBA" id="ARBA00022833"/>
    </source>
</evidence>
<sequence>MGPNAPSLLLAPYLSNMANSTMASISTLVLLVFRAQSLVGANQARVEGACVWPCGHGERPVLRVYGTKENPGRRFWGFVYYEVKDECNFFRWVDPELEHGDHEVGKLRKKVGSLKMKVKAAELKMKVAVVGALVGWVGMFSVWVYSSSMMSPSFVRAGAVSDGLGGL</sequence>
<evidence type="ECO:0000313" key="8">
    <source>
        <dbReference type="Proteomes" id="UP001341840"/>
    </source>
</evidence>
<organism evidence="7 8">
    <name type="scientific">Stylosanthes scabra</name>
    <dbReference type="NCBI Taxonomy" id="79078"/>
    <lineage>
        <taxon>Eukaryota</taxon>
        <taxon>Viridiplantae</taxon>
        <taxon>Streptophyta</taxon>
        <taxon>Embryophyta</taxon>
        <taxon>Tracheophyta</taxon>
        <taxon>Spermatophyta</taxon>
        <taxon>Magnoliopsida</taxon>
        <taxon>eudicotyledons</taxon>
        <taxon>Gunneridae</taxon>
        <taxon>Pentapetalae</taxon>
        <taxon>rosids</taxon>
        <taxon>fabids</taxon>
        <taxon>Fabales</taxon>
        <taxon>Fabaceae</taxon>
        <taxon>Papilionoideae</taxon>
        <taxon>50 kb inversion clade</taxon>
        <taxon>dalbergioids sensu lato</taxon>
        <taxon>Dalbergieae</taxon>
        <taxon>Pterocarpus clade</taxon>
        <taxon>Stylosanthes</taxon>
    </lineage>
</organism>
<evidence type="ECO:0000256" key="1">
    <source>
        <dbReference type="ARBA" id="ARBA00022723"/>
    </source>
</evidence>